<evidence type="ECO:0000256" key="1">
    <source>
        <dbReference type="SAM" id="MobiDB-lite"/>
    </source>
</evidence>
<feature type="compositionally biased region" description="Acidic residues" evidence="1">
    <location>
        <begin position="41"/>
        <end position="54"/>
    </location>
</feature>
<evidence type="ECO:0000313" key="3">
    <source>
        <dbReference type="EMBL" id="QLH16200.1"/>
    </source>
</evidence>
<dbReference type="EMBL" id="CP058690">
    <property type="protein sequence ID" value="QLH16200.1"/>
    <property type="molecule type" value="Genomic_DNA"/>
</dbReference>
<feature type="region of interest" description="Disordered" evidence="1">
    <location>
        <begin position="21"/>
        <end position="60"/>
    </location>
</feature>
<name>A0A7H9BXQ2_PARPN</name>
<dbReference type="AlphaFoldDB" id="A0A7H9BXQ2"/>
<gene>
    <name evidence="3" type="ORF">HYQ43_19125</name>
</gene>
<organism evidence="3 4">
    <name type="scientific">Paracoccus pantotrophus</name>
    <name type="common">Thiosphaera pantotropha</name>
    <dbReference type="NCBI Taxonomy" id="82367"/>
    <lineage>
        <taxon>Bacteria</taxon>
        <taxon>Pseudomonadati</taxon>
        <taxon>Pseudomonadota</taxon>
        <taxon>Alphaproteobacteria</taxon>
        <taxon>Rhodobacterales</taxon>
        <taxon>Paracoccaceae</taxon>
        <taxon>Paracoccus</taxon>
    </lineage>
</organism>
<evidence type="ECO:0000313" key="4">
    <source>
        <dbReference type="Proteomes" id="UP000509322"/>
    </source>
</evidence>
<feature type="compositionally biased region" description="Low complexity" evidence="1">
    <location>
        <begin position="21"/>
        <end position="40"/>
    </location>
</feature>
<evidence type="ECO:0000256" key="2">
    <source>
        <dbReference type="SAM" id="SignalP"/>
    </source>
</evidence>
<feature type="signal peptide" evidence="2">
    <location>
        <begin position="1"/>
        <end position="20"/>
    </location>
</feature>
<keyword evidence="2" id="KW-0732">Signal</keyword>
<protein>
    <submittedName>
        <fullName evidence="3">Uncharacterized protein</fullName>
    </submittedName>
</protein>
<dbReference type="Proteomes" id="UP000509322">
    <property type="component" value="Chromosome 2"/>
</dbReference>
<accession>A0A7H9BXQ2</accession>
<proteinExistence type="predicted"/>
<reference evidence="3 4" key="1">
    <citation type="submission" date="2020-07" db="EMBL/GenBank/DDBJ databases">
        <title>The complete genome of Paracoccus pantotrophus ACCC 10489.</title>
        <authorList>
            <person name="Si Y."/>
        </authorList>
    </citation>
    <scope>NUCLEOTIDE SEQUENCE [LARGE SCALE GENOMIC DNA]</scope>
    <source>
        <strain evidence="3 4">ACCC10489</strain>
    </source>
</reference>
<feature type="chain" id="PRO_5028893627" evidence="2">
    <location>
        <begin position="21"/>
        <end position="192"/>
    </location>
</feature>
<sequence length="192" mass="19824">MTRLLTILLIMAGLAAPAAAQEAAPEAGAATDGAAEGAAAEQDDDDDDDDDDGGEAAGAAGGVHEAGAKFDYGFSGIMARDNRTDLAPLTLASGKPVATAEYKLKSGGFYRLDINADGSQELALSGGDFFRAIWINEVVINDIEIRPMGVHSLEFDDAGTATISFIAIVPGRYTLSIPGSQGETQQAVFNIQ</sequence>